<comment type="caution">
    <text evidence="4">The sequence shown here is derived from an EMBL/GenBank/DDBJ whole genome shotgun (WGS) entry which is preliminary data.</text>
</comment>
<dbReference type="Pfam" id="PF01266">
    <property type="entry name" value="DAO"/>
    <property type="match status" value="1"/>
</dbReference>
<feature type="domain" description="FAD dependent oxidoreductase" evidence="3">
    <location>
        <begin position="7"/>
        <end position="355"/>
    </location>
</feature>
<evidence type="ECO:0000313" key="4">
    <source>
        <dbReference type="EMBL" id="TKC79085.1"/>
    </source>
</evidence>
<evidence type="ECO:0000259" key="3">
    <source>
        <dbReference type="Pfam" id="PF01266"/>
    </source>
</evidence>
<gene>
    <name evidence="4" type="ORF">FAZ69_31200</name>
</gene>
<keyword evidence="5" id="KW-1185">Reference proteome</keyword>
<evidence type="ECO:0000313" key="5">
    <source>
        <dbReference type="Proteomes" id="UP000305539"/>
    </source>
</evidence>
<dbReference type="Gene3D" id="3.30.9.10">
    <property type="entry name" value="D-Amino Acid Oxidase, subunit A, domain 2"/>
    <property type="match status" value="1"/>
</dbReference>
<protein>
    <submittedName>
        <fullName evidence="4">FAD-binding oxidoreductase</fullName>
    </submittedName>
</protein>
<dbReference type="InterPro" id="IPR006076">
    <property type="entry name" value="FAD-dep_OxRdtase"/>
</dbReference>
<proteinExistence type="predicted"/>
<dbReference type="PANTHER" id="PTHR13847">
    <property type="entry name" value="SARCOSINE DEHYDROGENASE-RELATED"/>
    <property type="match status" value="1"/>
</dbReference>
<dbReference type="Proteomes" id="UP000305539">
    <property type="component" value="Unassembled WGS sequence"/>
</dbReference>
<keyword evidence="1" id="KW-0560">Oxidoreductase</keyword>
<dbReference type="Gene3D" id="3.50.50.60">
    <property type="entry name" value="FAD/NAD(P)-binding domain"/>
    <property type="match status" value="1"/>
</dbReference>
<keyword evidence="2" id="KW-0472">Membrane</keyword>
<reference evidence="4 5" key="1">
    <citation type="submission" date="2019-04" db="EMBL/GenBank/DDBJ databases">
        <title>Trinickia sp. 7GSK02, isolated from subtropical forest soil.</title>
        <authorList>
            <person name="Gao Z.-H."/>
            <person name="Qiu L.-H."/>
        </authorList>
    </citation>
    <scope>NUCLEOTIDE SEQUENCE [LARGE SCALE GENOMIC DNA]</scope>
    <source>
        <strain evidence="4 5">7GSK02</strain>
    </source>
</reference>
<keyword evidence="2" id="KW-1133">Transmembrane helix</keyword>
<dbReference type="GO" id="GO:0016491">
    <property type="term" value="F:oxidoreductase activity"/>
    <property type="evidence" value="ECO:0007669"/>
    <property type="project" value="UniProtKB-KW"/>
</dbReference>
<accession>A0A4U1HDR1</accession>
<dbReference type="EMBL" id="SWJE01000025">
    <property type="protein sequence ID" value="TKC79085.1"/>
    <property type="molecule type" value="Genomic_DNA"/>
</dbReference>
<name>A0A4U1HDR1_9BURK</name>
<evidence type="ECO:0000256" key="1">
    <source>
        <dbReference type="ARBA" id="ARBA00023002"/>
    </source>
</evidence>
<dbReference type="RefSeq" id="WP_136899014.1">
    <property type="nucleotide sequence ID" value="NZ_SWJE01000025.1"/>
</dbReference>
<dbReference type="GO" id="GO:0005737">
    <property type="term" value="C:cytoplasm"/>
    <property type="evidence" value="ECO:0007669"/>
    <property type="project" value="TreeGrafter"/>
</dbReference>
<organism evidence="4 5">
    <name type="scientific">Trinickia terrae</name>
    <dbReference type="NCBI Taxonomy" id="2571161"/>
    <lineage>
        <taxon>Bacteria</taxon>
        <taxon>Pseudomonadati</taxon>
        <taxon>Pseudomonadota</taxon>
        <taxon>Betaproteobacteria</taxon>
        <taxon>Burkholderiales</taxon>
        <taxon>Burkholderiaceae</taxon>
        <taxon>Trinickia</taxon>
    </lineage>
</organism>
<sequence length="385" mass="41647">MTRTQADVIVVGGGIMGAATAFFLRRRGRSVILLERGLIGQQASGTNFGNVRRQGRFLPQLPLANRSREIWGRLPELIGHDVEFLPSGHIRVCYREEQADMLETYAKEAGHYGLMLDIVRGDEMRSRFPFLGPEVLAGSYSAKDGHANPRLAGPAFGRAAARLGAQIFENTEIAAVEKEGAEFRATSTDGRVFHAPVLLITAGAWGSLLSEQFGEPVPIAVHGPQMAVTEPVRYSLKPVVGVSSPLMEEVVYFRQVARGNIVLGGCARGPAYPDVRRAYVLPQNTLLQFRQLQRVAPALARLNIIRVWSGIEGYMPDDRPIMGASGKVNGLYYAFGFCGHGFQLGPGVGDVMAELIDTGATSTPLEPFDIRRFAASVASAAPQAA</sequence>
<keyword evidence="2" id="KW-0812">Transmembrane</keyword>
<dbReference type="OrthoDB" id="8673905at2"/>
<dbReference type="InterPro" id="IPR036188">
    <property type="entry name" value="FAD/NAD-bd_sf"/>
</dbReference>
<dbReference type="SUPFAM" id="SSF51905">
    <property type="entry name" value="FAD/NAD(P)-binding domain"/>
    <property type="match status" value="1"/>
</dbReference>
<dbReference type="AlphaFoldDB" id="A0A4U1HDR1"/>
<feature type="transmembrane region" description="Helical" evidence="2">
    <location>
        <begin position="6"/>
        <end position="24"/>
    </location>
</feature>
<evidence type="ECO:0000256" key="2">
    <source>
        <dbReference type="SAM" id="Phobius"/>
    </source>
</evidence>